<sequence length="46" mass="5234">MAVPLVMLAPIPPVRCAHLLRELTSHGQPCLQDDDYEGRRMRGWCT</sequence>
<proteinExistence type="predicted"/>
<dbReference type="Proteomes" id="UP000003824">
    <property type="component" value="Unassembled WGS sequence"/>
</dbReference>
<gene>
    <name evidence="1" type="ORF">SSFG_03220</name>
</gene>
<dbReference type="EMBL" id="DS999641">
    <property type="protein sequence ID" value="EFE67974.2"/>
    <property type="molecule type" value="Genomic_DNA"/>
</dbReference>
<evidence type="ECO:0000313" key="1">
    <source>
        <dbReference type="EMBL" id="EFE67974.2"/>
    </source>
</evidence>
<evidence type="ECO:0000313" key="2">
    <source>
        <dbReference type="Proteomes" id="UP000003824"/>
    </source>
</evidence>
<dbReference type="AlphaFoldDB" id="D6A7P4"/>
<organism evidence="1 2">
    <name type="scientific">Streptomyces viridosporus (strain ATCC 14672 / DSM 40746 / JCM 4963 / KCTC 9882 / NRRL B-12104 / FH 1290)</name>
    <name type="common">Streptomyces ghanaensis</name>
    <dbReference type="NCBI Taxonomy" id="566461"/>
    <lineage>
        <taxon>Bacteria</taxon>
        <taxon>Bacillati</taxon>
        <taxon>Actinomycetota</taxon>
        <taxon>Actinomycetes</taxon>
        <taxon>Kitasatosporales</taxon>
        <taxon>Streptomycetaceae</taxon>
        <taxon>Streptomyces</taxon>
    </lineage>
</organism>
<protein>
    <submittedName>
        <fullName evidence="1">Predicted protein</fullName>
    </submittedName>
</protein>
<name>D6A7P4_STRV1</name>
<accession>D6A7P4</accession>
<reference evidence="2" key="1">
    <citation type="submission" date="2008-12" db="EMBL/GenBank/DDBJ databases">
        <title>Annotation of Streptomyces ghanaensis ATCC 14672.</title>
        <authorList>
            <consortium name="The Broad Institute Genome Sequencing Platform"/>
            <consortium name="Broad Institute Microbial Sequencing Center"/>
            <person name="Fischbach M."/>
            <person name="Ward D."/>
            <person name="Young S."/>
            <person name="Kodira C.D."/>
            <person name="Zeng Q."/>
            <person name="Koehrsen M."/>
            <person name="Godfrey P."/>
            <person name="Alvarado L."/>
            <person name="Berlin A.M."/>
            <person name="Borenstein D."/>
            <person name="Chen Z."/>
            <person name="Engels R."/>
            <person name="Freedman E."/>
            <person name="Gellesch M."/>
            <person name="Goldberg J."/>
            <person name="Griggs A."/>
            <person name="Gujja S."/>
            <person name="Heiman D.I."/>
            <person name="Hepburn T.A."/>
            <person name="Howarth C."/>
            <person name="Jen D."/>
            <person name="Larson L."/>
            <person name="Lewis B."/>
            <person name="Mehta T."/>
            <person name="Park D."/>
            <person name="Pearson M."/>
            <person name="Roberts A."/>
            <person name="Saif S."/>
            <person name="Shea T.D."/>
            <person name="Shenoy N."/>
            <person name="Sisk P."/>
            <person name="Stolte C."/>
            <person name="Sykes S.N."/>
            <person name="Walk T."/>
            <person name="White J."/>
            <person name="Yandava C."/>
            <person name="Straight P."/>
            <person name="Clardy J."/>
            <person name="Hung D."/>
            <person name="Kolter R."/>
            <person name="Mekalanos J."/>
            <person name="Walker S."/>
            <person name="Walsh C.T."/>
            <person name="Wieland B.L.C."/>
            <person name="Ilzarbe M."/>
            <person name="Galagan J."/>
            <person name="Nusbaum C."/>
            <person name="Birren B."/>
        </authorList>
    </citation>
    <scope>NUCLEOTIDE SEQUENCE [LARGE SCALE GENOMIC DNA]</scope>
    <source>
        <strain evidence="2">ATCC 14672 / DSM 40746 / JCM 4963 / KCTC 9882 / NRRL B-12104 / FH 1290</strain>
    </source>
</reference>